<name>A0A8H6A0T7_PETAA</name>
<evidence type="ECO:0000259" key="1">
    <source>
        <dbReference type="Pfam" id="PF21666"/>
    </source>
</evidence>
<gene>
    <name evidence="2" type="ORF">ETB97_004261</name>
</gene>
<evidence type="ECO:0000313" key="2">
    <source>
        <dbReference type="EMBL" id="KAF5858576.1"/>
    </source>
</evidence>
<sequence>MDSTVDVSEHWEFYLPGFTLPLDFIPFGGRQLFDYSKPSPQVVRNPQGARKRLFPSVLNTEDIQKGHAALPFTTRRELAMLHLMNEVTDKPQWELKVFDDEIVARWRTEVSQNTTLDISEQMLDYVIAEVRHKALIFSETGAVTVYHGDVISPILRSRSLSNFL</sequence>
<dbReference type="InterPro" id="IPR025340">
    <property type="entry name" value="DUF4246"/>
</dbReference>
<dbReference type="Pfam" id="PF21666">
    <property type="entry name" value="DUF4246_N"/>
    <property type="match status" value="1"/>
</dbReference>
<feature type="domain" description="DUF4246" evidence="1">
    <location>
        <begin position="15"/>
        <end position="109"/>
    </location>
</feature>
<proteinExistence type="predicted"/>
<dbReference type="Proteomes" id="UP000541154">
    <property type="component" value="Unassembled WGS sequence"/>
</dbReference>
<keyword evidence="3" id="KW-1185">Reference proteome</keyword>
<protein>
    <recommendedName>
        <fullName evidence="1">DUF4246 domain-containing protein</fullName>
    </recommendedName>
</protein>
<accession>A0A8H6A0T7</accession>
<reference evidence="2 3" key="1">
    <citation type="submission" date="2019-04" db="EMBL/GenBank/DDBJ databases">
        <title>Aspergillus burnettii sp. nov., novel species from soil in southeast Queensland.</title>
        <authorList>
            <person name="Gilchrist C.L.M."/>
            <person name="Pitt J.I."/>
            <person name="Lange L."/>
            <person name="Lacey H.J."/>
            <person name="Vuong D."/>
            <person name="Midgley D.J."/>
            <person name="Greenfield P."/>
            <person name="Bradbury M."/>
            <person name="Lacey E."/>
            <person name="Busk P.K."/>
            <person name="Pilgaard B."/>
            <person name="Chooi Y.H."/>
            <person name="Piggott A.M."/>
        </authorList>
    </citation>
    <scope>NUCLEOTIDE SEQUENCE [LARGE SCALE GENOMIC DNA]</scope>
    <source>
        <strain evidence="2 3">FRR 5400</strain>
    </source>
</reference>
<dbReference type="EMBL" id="SPNV01000200">
    <property type="protein sequence ID" value="KAF5858576.1"/>
    <property type="molecule type" value="Genomic_DNA"/>
</dbReference>
<dbReference type="PANTHER" id="PTHR33119">
    <property type="entry name" value="IFI3P"/>
    <property type="match status" value="1"/>
</dbReference>
<comment type="caution">
    <text evidence="2">The sequence shown here is derived from an EMBL/GenBank/DDBJ whole genome shotgun (WGS) entry which is preliminary data.</text>
</comment>
<dbReference type="PANTHER" id="PTHR33119:SF1">
    <property type="entry name" value="FE2OG DIOXYGENASE DOMAIN-CONTAINING PROTEIN"/>
    <property type="match status" value="1"/>
</dbReference>
<evidence type="ECO:0000313" key="3">
    <source>
        <dbReference type="Proteomes" id="UP000541154"/>
    </source>
</evidence>
<dbReference type="InterPro" id="IPR049207">
    <property type="entry name" value="DUF4246_N"/>
</dbReference>
<organism evidence="2 3">
    <name type="scientific">Petromyces alliaceus</name>
    <name type="common">Aspergillus alliaceus</name>
    <dbReference type="NCBI Taxonomy" id="209559"/>
    <lineage>
        <taxon>Eukaryota</taxon>
        <taxon>Fungi</taxon>
        <taxon>Dikarya</taxon>
        <taxon>Ascomycota</taxon>
        <taxon>Pezizomycotina</taxon>
        <taxon>Eurotiomycetes</taxon>
        <taxon>Eurotiomycetidae</taxon>
        <taxon>Eurotiales</taxon>
        <taxon>Aspergillaceae</taxon>
        <taxon>Aspergillus</taxon>
        <taxon>Aspergillus subgen. Circumdati</taxon>
    </lineage>
</organism>
<dbReference type="AlphaFoldDB" id="A0A8H6A0T7"/>